<reference evidence="2 3" key="1">
    <citation type="submission" date="2019-10" db="EMBL/GenBank/DDBJ databases">
        <title>Whole genome shotgun sequence of Acrocarpospora pleiomorpha NBRC 16267.</title>
        <authorList>
            <person name="Ichikawa N."/>
            <person name="Kimura A."/>
            <person name="Kitahashi Y."/>
            <person name="Komaki H."/>
            <person name="Oguchi A."/>
        </authorList>
    </citation>
    <scope>NUCLEOTIDE SEQUENCE [LARGE SCALE GENOMIC DNA]</scope>
    <source>
        <strain evidence="2 3">NBRC 16267</strain>
    </source>
</reference>
<dbReference type="NCBIfam" id="NF041216">
    <property type="entry name" value="CU044_2847_fam"/>
    <property type="match status" value="1"/>
</dbReference>
<dbReference type="OrthoDB" id="3393229at2"/>
<proteinExistence type="predicted"/>
<keyword evidence="3" id="KW-1185">Reference proteome</keyword>
<sequence>MTLVRLRSKTGVALYVEASQLGGFDEEEELAGSTLVAAIDGTLDEVTEALSGLADQLRTALAPSEATKYSVEFGCELAVETGKVVAILGKGSAKCALKVTLEWDRTKT</sequence>
<feature type="domain" description="Trypsin-co-occurring" evidence="1">
    <location>
        <begin position="10"/>
        <end position="105"/>
    </location>
</feature>
<organism evidence="2 3">
    <name type="scientific">Acrocarpospora pleiomorpha</name>
    <dbReference type="NCBI Taxonomy" id="90975"/>
    <lineage>
        <taxon>Bacteria</taxon>
        <taxon>Bacillati</taxon>
        <taxon>Actinomycetota</taxon>
        <taxon>Actinomycetes</taxon>
        <taxon>Streptosporangiales</taxon>
        <taxon>Streptosporangiaceae</taxon>
        <taxon>Acrocarpospora</taxon>
    </lineage>
</organism>
<dbReference type="EMBL" id="BLAF01000012">
    <property type="protein sequence ID" value="GES19588.1"/>
    <property type="molecule type" value="Genomic_DNA"/>
</dbReference>
<gene>
    <name evidence="2" type="ORF">Aple_024840</name>
</gene>
<dbReference type="InterPro" id="IPR045794">
    <property type="entry name" value="Trypco1"/>
</dbReference>
<dbReference type="RefSeq" id="WP_155344663.1">
    <property type="nucleotide sequence ID" value="NZ_BAAAHM010000022.1"/>
</dbReference>
<dbReference type="AlphaFoldDB" id="A0A5M3XN27"/>
<dbReference type="Proteomes" id="UP000377595">
    <property type="component" value="Unassembled WGS sequence"/>
</dbReference>
<evidence type="ECO:0000313" key="3">
    <source>
        <dbReference type="Proteomes" id="UP000377595"/>
    </source>
</evidence>
<name>A0A5M3XN27_9ACTN</name>
<protein>
    <recommendedName>
        <fullName evidence="1">Trypsin-co-occurring domain-containing protein</fullName>
    </recommendedName>
</protein>
<evidence type="ECO:0000313" key="2">
    <source>
        <dbReference type="EMBL" id="GES19588.1"/>
    </source>
</evidence>
<evidence type="ECO:0000259" key="1">
    <source>
        <dbReference type="Pfam" id="PF19493"/>
    </source>
</evidence>
<dbReference type="Pfam" id="PF19493">
    <property type="entry name" value="Trypco1"/>
    <property type="match status" value="1"/>
</dbReference>
<comment type="caution">
    <text evidence="2">The sequence shown here is derived from an EMBL/GenBank/DDBJ whole genome shotgun (WGS) entry which is preliminary data.</text>
</comment>
<accession>A0A5M3XN27</accession>